<gene>
    <name evidence="2" type="ORF">SAMN04489867_3148</name>
</gene>
<accession>A0A1H0U621</accession>
<sequence>MGLDRVGRRYGPVRRSRQLLSGGRPTIANMPEDSLPMSEVTNQILQRDFQIISDLFEPDPDPGRWPIHPNSSLAKDDSVTKGFDPISSQFEGLIHSAMDNLHGVKSMIVDAGAIHTFAEYAMIRAGIETSATAWWLLAPASRQERCTRSLRIFWKDACDGGTALEGSTAGVQYKERRLTHLKAVAAKAGIEEGAAKRHPSATGVLRELDERHGLAALLVWRASSGMVHGRRWSTFALSDLEHHDSLRSPDMVHVRITGNMDRLAMSYHIGCLVLQEAMRLFHMRREPPTCRV</sequence>
<dbReference type="Proteomes" id="UP000199077">
    <property type="component" value="Chromosome I"/>
</dbReference>
<evidence type="ECO:0000313" key="3">
    <source>
        <dbReference type="Proteomes" id="UP000199077"/>
    </source>
</evidence>
<keyword evidence="3" id="KW-1185">Reference proteome</keyword>
<evidence type="ECO:0000256" key="1">
    <source>
        <dbReference type="SAM" id="MobiDB-lite"/>
    </source>
</evidence>
<dbReference type="AlphaFoldDB" id="A0A1H0U621"/>
<feature type="region of interest" description="Disordered" evidence="1">
    <location>
        <begin position="14"/>
        <end position="34"/>
    </location>
</feature>
<reference evidence="3" key="1">
    <citation type="submission" date="2016-10" db="EMBL/GenBank/DDBJ databases">
        <authorList>
            <person name="Varghese N."/>
            <person name="Submissions S."/>
        </authorList>
    </citation>
    <scope>NUCLEOTIDE SEQUENCE [LARGE SCALE GENOMIC DNA]</scope>
    <source>
        <strain evidence="3">DSM 22329</strain>
    </source>
</reference>
<proteinExistence type="predicted"/>
<name>A0A1H0U621_9MICO</name>
<organism evidence="2 3">
    <name type="scientific">Pedococcus dokdonensis</name>
    <dbReference type="NCBI Taxonomy" id="443156"/>
    <lineage>
        <taxon>Bacteria</taxon>
        <taxon>Bacillati</taxon>
        <taxon>Actinomycetota</taxon>
        <taxon>Actinomycetes</taxon>
        <taxon>Micrococcales</taxon>
        <taxon>Intrasporangiaceae</taxon>
        <taxon>Pedococcus</taxon>
    </lineage>
</organism>
<evidence type="ECO:0000313" key="2">
    <source>
        <dbReference type="EMBL" id="SDP61520.1"/>
    </source>
</evidence>
<dbReference type="STRING" id="443156.SAMN04489867_3148"/>
<dbReference type="EMBL" id="LT629711">
    <property type="protein sequence ID" value="SDP61520.1"/>
    <property type="molecule type" value="Genomic_DNA"/>
</dbReference>
<protein>
    <submittedName>
        <fullName evidence="2">Uncharacterized protein</fullName>
    </submittedName>
</protein>